<gene>
    <name evidence="1" type="ORF">ACFMB1_10730</name>
</gene>
<dbReference type="Proteomes" id="UP001596116">
    <property type="component" value="Unassembled WGS sequence"/>
</dbReference>
<accession>A0ABW1KZF3</accession>
<dbReference type="RefSeq" id="WP_379882752.1">
    <property type="nucleotide sequence ID" value="NZ_JBHPON010000002.1"/>
</dbReference>
<reference evidence="1 2" key="1">
    <citation type="submission" date="2024-09" db="EMBL/GenBank/DDBJ databases">
        <authorList>
            <person name="Zhang Z.-H."/>
        </authorList>
    </citation>
    <scope>NUCLEOTIDE SEQUENCE [LARGE SCALE GENOMIC DNA]</scope>
    <source>
        <strain evidence="1 2">HHTR114</strain>
    </source>
</reference>
<organism evidence="1 2">
    <name type="scientific">Hyphococcus aureus</name>
    <dbReference type="NCBI Taxonomy" id="2666033"/>
    <lineage>
        <taxon>Bacteria</taxon>
        <taxon>Pseudomonadati</taxon>
        <taxon>Pseudomonadota</taxon>
        <taxon>Alphaproteobacteria</taxon>
        <taxon>Parvularculales</taxon>
        <taxon>Parvularculaceae</taxon>
        <taxon>Hyphococcus</taxon>
    </lineage>
</organism>
<evidence type="ECO:0000313" key="1">
    <source>
        <dbReference type="EMBL" id="MFC6036021.1"/>
    </source>
</evidence>
<sequence>MLVFAVLRLGLTPHAFWALSVCEWRALLEAAAPQNEIMTRDALMQLINTHGKTNA</sequence>
<comment type="caution">
    <text evidence="1">The sequence shown here is derived from an EMBL/GenBank/DDBJ whole genome shotgun (WGS) entry which is preliminary data.</text>
</comment>
<dbReference type="EMBL" id="JBHPON010000002">
    <property type="protein sequence ID" value="MFC6036021.1"/>
    <property type="molecule type" value="Genomic_DNA"/>
</dbReference>
<dbReference type="InterPro" id="IPR019056">
    <property type="entry name" value="Phage_TAC_6"/>
</dbReference>
<protein>
    <submittedName>
        <fullName evidence="1">Phage tail assembly chaperone</fullName>
    </submittedName>
</protein>
<keyword evidence="2" id="KW-1185">Reference proteome</keyword>
<evidence type="ECO:0000313" key="2">
    <source>
        <dbReference type="Proteomes" id="UP001596116"/>
    </source>
</evidence>
<dbReference type="Pfam" id="PF09550">
    <property type="entry name" value="Phage_TAC_6"/>
    <property type="match status" value="1"/>
</dbReference>
<name>A0ABW1KZF3_9PROT</name>
<proteinExistence type="predicted"/>